<dbReference type="Proteomes" id="UP000077154">
    <property type="component" value="Unassembled WGS sequence"/>
</dbReference>
<dbReference type="GeneID" id="36283213"/>
<evidence type="ECO:0008006" key="2">
    <source>
        <dbReference type="Google" id="ProtNLM"/>
    </source>
</evidence>
<dbReference type="OrthoDB" id="423559at2759"/>
<dbReference type="AlphaFoldDB" id="A0A177ALR7"/>
<proteinExistence type="predicted"/>
<dbReference type="VEuPathDB" id="FungiDB:GMDG_02942"/>
<dbReference type="RefSeq" id="XP_024328277.1">
    <property type="nucleotide sequence ID" value="XM_024463810.1"/>
</dbReference>
<gene>
    <name evidence="1" type="ORF">VC83_00114</name>
</gene>
<sequence length="95" mass="11046">MQIHVAVARLCVKYHWFLTGTPVQNQSLDILGPLNILWPEIRKGAYLTKERIRWLGTLKGTYQDFNLLLEPDGSRLIVRVKDIPENLRTLHRAII</sequence>
<accession>A0A177ALR7</accession>
<evidence type="ECO:0000313" key="1">
    <source>
        <dbReference type="EMBL" id="OAF63007.1"/>
    </source>
</evidence>
<protein>
    <recommendedName>
        <fullName evidence="2">SNF2 N-terminal domain-containing protein</fullName>
    </recommendedName>
</protein>
<reference evidence="1" key="1">
    <citation type="submission" date="2016-03" db="EMBL/GenBank/DDBJ databases">
        <title>Updated assembly of Pseudogymnoascus destructans, the fungus causing white-nose syndrome of bats.</title>
        <authorList>
            <person name="Palmer J.M."/>
            <person name="Drees K.P."/>
            <person name="Foster J.T."/>
            <person name="Lindner D.L."/>
        </authorList>
    </citation>
    <scope>NUCLEOTIDE SEQUENCE [LARGE SCALE GENOMIC DNA]</scope>
    <source>
        <strain evidence="1">20631-21</strain>
    </source>
</reference>
<name>A0A177ALR7_9PEZI</name>
<organism evidence="1">
    <name type="scientific">Pseudogymnoascus destructans</name>
    <dbReference type="NCBI Taxonomy" id="655981"/>
    <lineage>
        <taxon>Eukaryota</taxon>
        <taxon>Fungi</taxon>
        <taxon>Dikarya</taxon>
        <taxon>Ascomycota</taxon>
        <taxon>Pezizomycotina</taxon>
        <taxon>Leotiomycetes</taxon>
        <taxon>Thelebolales</taxon>
        <taxon>Thelebolaceae</taxon>
        <taxon>Pseudogymnoascus</taxon>
    </lineage>
</organism>
<dbReference type="EMBL" id="KV441386">
    <property type="protein sequence ID" value="OAF63007.1"/>
    <property type="molecule type" value="Genomic_DNA"/>
</dbReference>